<dbReference type="Proteomes" id="UP000307140">
    <property type="component" value="Unassembled WGS sequence"/>
</dbReference>
<name>A0A5S3N9W1_9FLAO</name>
<dbReference type="SMART" id="SM00100">
    <property type="entry name" value="cNMP"/>
    <property type="match status" value="1"/>
</dbReference>
<comment type="caution">
    <text evidence="2">The sequence shown here is derived from an EMBL/GenBank/DDBJ whole genome shotgun (WGS) entry which is preliminary data.</text>
</comment>
<gene>
    <name evidence="2" type="ORF">FDT66_00475</name>
</gene>
<dbReference type="SUPFAM" id="SSF51206">
    <property type="entry name" value="cAMP-binding domain-like"/>
    <property type="match status" value="1"/>
</dbReference>
<dbReference type="PROSITE" id="PS50042">
    <property type="entry name" value="CNMP_BINDING_3"/>
    <property type="match status" value="1"/>
</dbReference>
<dbReference type="InterPro" id="IPR014710">
    <property type="entry name" value="RmlC-like_jellyroll"/>
</dbReference>
<proteinExistence type="predicted"/>
<dbReference type="InterPro" id="IPR000595">
    <property type="entry name" value="cNMP-bd_dom"/>
</dbReference>
<keyword evidence="3" id="KW-1185">Reference proteome</keyword>
<evidence type="ECO:0000259" key="1">
    <source>
        <dbReference type="PROSITE" id="PS50042"/>
    </source>
</evidence>
<dbReference type="Pfam" id="PF00027">
    <property type="entry name" value="cNMP_binding"/>
    <property type="match status" value="1"/>
</dbReference>
<protein>
    <submittedName>
        <fullName evidence="2">Crp/Fnr family transcriptional regulator</fullName>
    </submittedName>
</protein>
<feature type="domain" description="Cyclic nucleotide-binding" evidence="1">
    <location>
        <begin position="10"/>
        <end position="113"/>
    </location>
</feature>
<reference evidence="2 3" key="1">
    <citation type="submission" date="2019-05" db="EMBL/GenBank/DDBJ databases">
        <title>Polaribacter aestuariivivens sp. nov., isolated from a tidal flat.</title>
        <authorList>
            <person name="Yoon J.-H."/>
        </authorList>
    </citation>
    <scope>NUCLEOTIDE SEQUENCE [LARGE SCALE GENOMIC DNA]</scope>
    <source>
        <strain evidence="2 3">DBTF-3</strain>
    </source>
</reference>
<dbReference type="OrthoDB" id="663011at2"/>
<accession>A0A5S3N9W1</accession>
<dbReference type="CDD" id="cd00038">
    <property type="entry name" value="CAP_ED"/>
    <property type="match status" value="1"/>
</dbReference>
<evidence type="ECO:0000313" key="2">
    <source>
        <dbReference type="EMBL" id="TMM31973.1"/>
    </source>
</evidence>
<organism evidence="2 3">
    <name type="scientific">Polaribacter aestuariivivens</name>
    <dbReference type="NCBI Taxonomy" id="2304626"/>
    <lineage>
        <taxon>Bacteria</taxon>
        <taxon>Pseudomonadati</taxon>
        <taxon>Bacteroidota</taxon>
        <taxon>Flavobacteriia</taxon>
        <taxon>Flavobacteriales</taxon>
        <taxon>Flavobacteriaceae</taxon>
    </lineage>
</organism>
<dbReference type="Gene3D" id="2.60.120.10">
    <property type="entry name" value="Jelly Rolls"/>
    <property type="match status" value="1"/>
</dbReference>
<dbReference type="RefSeq" id="WP_138534186.1">
    <property type="nucleotide sequence ID" value="NZ_VANR01000001.1"/>
</dbReference>
<sequence length="191" mass="21962">METLLNLLDSFGEIPNTSKQKLASLVNSKKFKKKEIIAKAGEIPENVYILKSGLVRSYFTDDKGKEYIRNFITKHRAAGALGSLILNKPSRFSYDCLSDCEVYFLNFKAFKKLAKEDKSIAYLYASVLEQIFLRLEAKVYDLSLLNGTERYLKLKKEIPDIENLTPLYHIASYLNITAVQLSRIRKEIYSK</sequence>
<dbReference type="AlphaFoldDB" id="A0A5S3N9W1"/>
<dbReference type="InterPro" id="IPR018490">
    <property type="entry name" value="cNMP-bd_dom_sf"/>
</dbReference>
<dbReference type="EMBL" id="VANR01000001">
    <property type="protein sequence ID" value="TMM31973.1"/>
    <property type="molecule type" value="Genomic_DNA"/>
</dbReference>
<evidence type="ECO:0000313" key="3">
    <source>
        <dbReference type="Proteomes" id="UP000307140"/>
    </source>
</evidence>